<accession>A0A9D4R6Y7</accession>
<dbReference type="EMBL" id="JAIWYP010000003">
    <property type="protein sequence ID" value="KAH3856112.1"/>
    <property type="molecule type" value="Genomic_DNA"/>
</dbReference>
<dbReference type="AlphaFoldDB" id="A0A9D4R6Y7"/>
<evidence type="ECO:0000313" key="2">
    <source>
        <dbReference type="Proteomes" id="UP000828390"/>
    </source>
</evidence>
<gene>
    <name evidence="1" type="ORF">DPMN_098692</name>
</gene>
<organism evidence="1 2">
    <name type="scientific">Dreissena polymorpha</name>
    <name type="common">Zebra mussel</name>
    <name type="synonym">Mytilus polymorpha</name>
    <dbReference type="NCBI Taxonomy" id="45954"/>
    <lineage>
        <taxon>Eukaryota</taxon>
        <taxon>Metazoa</taxon>
        <taxon>Spiralia</taxon>
        <taxon>Lophotrochozoa</taxon>
        <taxon>Mollusca</taxon>
        <taxon>Bivalvia</taxon>
        <taxon>Autobranchia</taxon>
        <taxon>Heteroconchia</taxon>
        <taxon>Euheterodonta</taxon>
        <taxon>Imparidentia</taxon>
        <taxon>Neoheterodontei</taxon>
        <taxon>Myida</taxon>
        <taxon>Dreissenoidea</taxon>
        <taxon>Dreissenidae</taxon>
        <taxon>Dreissena</taxon>
    </lineage>
</organism>
<proteinExistence type="predicted"/>
<keyword evidence="2" id="KW-1185">Reference proteome</keyword>
<comment type="caution">
    <text evidence="1">The sequence shown here is derived from an EMBL/GenBank/DDBJ whole genome shotgun (WGS) entry which is preliminary data.</text>
</comment>
<sequence>MGLPRPLPGGPPPPSWLDLGFLMVSSTESIRQVASAAAVMALIFTTEGSHTKAS</sequence>
<dbReference type="Proteomes" id="UP000828390">
    <property type="component" value="Unassembled WGS sequence"/>
</dbReference>
<name>A0A9D4R6Y7_DREPO</name>
<reference evidence="1" key="2">
    <citation type="submission" date="2020-11" db="EMBL/GenBank/DDBJ databases">
        <authorList>
            <person name="McCartney M.A."/>
            <person name="Auch B."/>
            <person name="Kono T."/>
            <person name="Mallez S."/>
            <person name="Becker A."/>
            <person name="Gohl D.M."/>
            <person name="Silverstein K.A.T."/>
            <person name="Koren S."/>
            <person name="Bechman K.B."/>
            <person name="Herman A."/>
            <person name="Abrahante J.E."/>
            <person name="Garbe J."/>
        </authorList>
    </citation>
    <scope>NUCLEOTIDE SEQUENCE</scope>
    <source>
        <strain evidence="1">Duluth1</strain>
        <tissue evidence="1">Whole animal</tissue>
    </source>
</reference>
<protein>
    <submittedName>
        <fullName evidence="1">Uncharacterized protein</fullName>
    </submittedName>
</protein>
<reference evidence="1" key="1">
    <citation type="journal article" date="2019" name="bioRxiv">
        <title>The Genome of the Zebra Mussel, Dreissena polymorpha: A Resource for Invasive Species Research.</title>
        <authorList>
            <person name="McCartney M.A."/>
            <person name="Auch B."/>
            <person name="Kono T."/>
            <person name="Mallez S."/>
            <person name="Zhang Y."/>
            <person name="Obille A."/>
            <person name="Becker A."/>
            <person name="Abrahante J.E."/>
            <person name="Garbe J."/>
            <person name="Badalamenti J.P."/>
            <person name="Herman A."/>
            <person name="Mangelson H."/>
            <person name="Liachko I."/>
            <person name="Sullivan S."/>
            <person name="Sone E.D."/>
            <person name="Koren S."/>
            <person name="Silverstein K.A.T."/>
            <person name="Beckman K.B."/>
            <person name="Gohl D.M."/>
        </authorList>
    </citation>
    <scope>NUCLEOTIDE SEQUENCE</scope>
    <source>
        <strain evidence="1">Duluth1</strain>
        <tissue evidence="1">Whole animal</tissue>
    </source>
</reference>
<evidence type="ECO:0000313" key="1">
    <source>
        <dbReference type="EMBL" id="KAH3856112.1"/>
    </source>
</evidence>